<protein>
    <recommendedName>
        <fullName evidence="3">histone deacetylase</fullName>
        <ecNumber evidence="3">3.5.1.98</ecNumber>
    </recommendedName>
</protein>
<reference evidence="11 12" key="1">
    <citation type="journal article" date="2018" name="Evol. Lett.">
        <title>Horizontal gene cluster transfer increased hallucinogenic mushroom diversity.</title>
        <authorList>
            <person name="Reynolds H.T."/>
            <person name="Vijayakumar V."/>
            <person name="Gluck-Thaler E."/>
            <person name="Korotkin H.B."/>
            <person name="Matheny P.B."/>
            <person name="Slot J.C."/>
        </authorList>
    </citation>
    <scope>NUCLEOTIDE SEQUENCE [LARGE SCALE GENOMIC DNA]</scope>
    <source>
        <strain evidence="11 12">SRW20</strain>
    </source>
</reference>
<evidence type="ECO:0000256" key="6">
    <source>
        <dbReference type="ARBA" id="ARBA00022853"/>
    </source>
</evidence>
<dbReference type="InterPro" id="IPR037138">
    <property type="entry name" value="His_deacetylse_dom_sf"/>
</dbReference>
<dbReference type="GO" id="GO:0040029">
    <property type="term" value="P:epigenetic regulation of gene expression"/>
    <property type="evidence" value="ECO:0007669"/>
    <property type="project" value="TreeGrafter"/>
</dbReference>
<dbReference type="InParanoid" id="A0A409VHE2"/>
<comment type="similarity">
    <text evidence="2">Belongs to the histone deacetylase family. HD type 2 subfamily.</text>
</comment>
<dbReference type="GO" id="GO:0000118">
    <property type="term" value="C:histone deacetylase complex"/>
    <property type="evidence" value="ECO:0007669"/>
    <property type="project" value="TreeGrafter"/>
</dbReference>
<comment type="subcellular location">
    <subcellularLocation>
        <location evidence="1">Nucleus</location>
    </subcellularLocation>
</comment>
<dbReference type="OrthoDB" id="424012at2759"/>
<evidence type="ECO:0000256" key="4">
    <source>
        <dbReference type="ARBA" id="ARBA00022491"/>
    </source>
</evidence>
<evidence type="ECO:0000256" key="7">
    <source>
        <dbReference type="ARBA" id="ARBA00023015"/>
    </source>
</evidence>
<evidence type="ECO:0000256" key="2">
    <source>
        <dbReference type="ARBA" id="ARBA00007738"/>
    </source>
</evidence>
<dbReference type="Gene3D" id="3.40.800.20">
    <property type="entry name" value="Histone deacetylase domain"/>
    <property type="match status" value="1"/>
</dbReference>
<comment type="caution">
    <text evidence="11">The sequence shown here is derived from an EMBL/GenBank/DDBJ whole genome shotgun (WGS) entry which is preliminary data.</text>
</comment>
<evidence type="ECO:0000256" key="3">
    <source>
        <dbReference type="ARBA" id="ARBA00012111"/>
    </source>
</evidence>
<dbReference type="SUPFAM" id="SSF52768">
    <property type="entry name" value="Arginase/deacetylase"/>
    <property type="match status" value="1"/>
</dbReference>
<organism evidence="11 12">
    <name type="scientific">Gymnopilus dilepis</name>
    <dbReference type="NCBI Taxonomy" id="231916"/>
    <lineage>
        <taxon>Eukaryota</taxon>
        <taxon>Fungi</taxon>
        <taxon>Dikarya</taxon>
        <taxon>Basidiomycota</taxon>
        <taxon>Agaricomycotina</taxon>
        <taxon>Agaricomycetes</taxon>
        <taxon>Agaricomycetidae</taxon>
        <taxon>Agaricales</taxon>
        <taxon>Agaricineae</taxon>
        <taxon>Hymenogastraceae</taxon>
        <taxon>Gymnopilus</taxon>
    </lineage>
</organism>
<evidence type="ECO:0000259" key="10">
    <source>
        <dbReference type="Pfam" id="PF00850"/>
    </source>
</evidence>
<keyword evidence="5" id="KW-0378">Hydrolase</keyword>
<dbReference type="FunCoup" id="A0A409VHE2">
    <property type="interactions" value="61"/>
</dbReference>
<gene>
    <name evidence="11" type="ORF">CVT26_000309</name>
</gene>
<dbReference type="InterPro" id="IPR023801">
    <property type="entry name" value="His_deacetylse_dom"/>
</dbReference>
<dbReference type="STRING" id="231916.A0A409VHE2"/>
<evidence type="ECO:0000256" key="5">
    <source>
        <dbReference type="ARBA" id="ARBA00022801"/>
    </source>
</evidence>
<dbReference type="Pfam" id="PF00850">
    <property type="entry name" value="Hist_deacetyl"/>
    <property type="match status" value="1"/>
</dbReference>
<keyword evidence="8" id="KW-0804">Transcription</keyword>
<accession>A0A409VHE2</accession>
<dbReference type="GO" id="GO:0141221">
    <property type="term" value="F:histone deacetylase activity, hydrolytic mechanism"/>
    <property type="evidence" value="ECO:0007669"/>
    <property type="project" value="UniProtKB-EC"/>
</dbReference>
<proteinExistence type="inferred from homology"/>
<dbReference type="AlphaFoldDB" id="A0A409VHE2"/>
<dbReference type="InterPro" id="IPR023696">
    <property type="entry name" value="Ureohydrolase_dom_sf"/>
</dbReference>
<evidence type="ECO:0000313" key="12">
    <source>
        <dbReference type="Proteomes" id="UP000284706"/>
    </source>
</evidence>
<dbReference type="PANTHER" id="PTHR10625">
    <property type="entry name" value="HISTONE DEACETYLASE HDAC1-RELATED"/>
    <property type="match status" value="1"/>
</dbReference>
<evidence type="ECO:0000256" key="8">
    <source>
        <dbReference type="ARBA" id="ARBA00023163"/>
    </source>
</evidence>
<dbReference type="Proteomes" id="UP000284706">
    <property type="component" value="Unassembled WGS sequence"/>
</dbReference>
<keyword evidence="9" id="KW-0539">Nucleus</keyword>
<evidence type="ECO:0000313" key="11">
    <source>
        <dbReference type="EMBL" id="PPQ65677.1"/>
    </source>
</evidence>
<evidence type="ECO:0000256" key="9">
    <source>
        <dbReference type="ARBA" id="ARBA00023242"/>
    </source>
</evidence>
<keyword evidence="12" id="KW-1185">Reference proteome</keyword>
<dbReference type="EMBL" id="NHYE01005648">
    <property type="protein sequence ID" value="PPQ65677.1"/>
    <property type="molecule type" value="Genomic_DNA"/>
</dbReference>
<dbReference type="EC" id="3.5.1.98" evidence="3"/>
<dbReference type="PANTHER" id="PTHR10625:SF5">
    <property type="entry name" value="HISTONE DEACETYLASE"/>
    <property type="match status" value="1"/>
</dbReference>
<keyword evidence="6" id="KW-0156">Chromatin regulator</keyword>
<evidence type="ECO:0000256" key="1">
    <source>
        <dbReference type="ARBA" id="ARBA00004123"/>
    </source>
</evidence>
<keyword evidence="7" id="KW-0805">Transcription regulation</keyword>
<dbReference type="InterPro" id="IPR000286">
    <property type="entry name" value="HDACs"/>
</dbReference>
<dbReference type="PRINTS" id="PR01270">
    <property type="entry name" value="HDASUPER"/>
</dbReference>
<name>A0A409VHE2_9AGAR</name>
<sequence length="633" mass="70832">MQNDADSMDVDVPGVPPVVVPRANAQTARRPRASSLPAHAPKHSVGYVYSSEMMSHFSRHNHPEQPARIECIWRALVNDRLTQMMKWIPIREVQRAEALLVHGEDHWNKVIALQYLTDQQRADTEEFYEQMSLYVMPATTRAALLSCGGVIEACLAVARKELKKAFAIVRPPGHHAEPDEHMGFCFFNNVAVAARVVQQQTSIRKILILDWAFNEDPSVLYMSLHRYEQGSFYPCGPFGAMTSCGEGAGLGYSVNVPWPEKGMGDAEYIYAFQKVIMPIAMEFAPELVIISAGFDAAMGDELGECFVTPTGYAHMTHMLAGLAGGRLVVALEGGYNLDSISNSALAVARVLAGQAPDELPPLRANEAATETVWQVAREQSKYWKSVDPKSCEPQDEVEPISFSIPEILKAHRQHYLYTNYDMMQVPMMSPEMDERFSSQVLHSFRPSAFPECIRSDLFDNKTLVLFLHEFGNLRLELESSATCDAHLERSYLVRLEIPPIDFSKELISWVKTQGYSLLDANLFPKPLANPSGVSILRCISLHRLIRDSDINPWRTQGESCSCTCGITMYSKRHRLIAQHCVFSSSPRLSSAQRIIIIGHGPGSRSLPHLVNKRSTCCPHALPNRIHHALQRHP</sequence>
<keyword evidence="4" id="KW-0678">Repressor</keyword>
<feature type="domain" description="Histone deacetylase" evidence="10">
    <location>
        <begin position="62"/>
        <end position="350"/>
    </location>
</feature>